<dbReference type="EMBL" id="JALPTH010000006">
    <property type="protein sequence ID" value="MCK8677389.1"/>
    <property type="molecule type" value="Genomic_DNA"/>
</dbReference>
<feature type="domain" description="Clp R" evidence="2">
    <location>
        <begin position="2"/>
        <end position="185"/>
    </location>
</feature>
<comment type="caution">
    <text evidence="3">The sequence shown here is derived from an EMBL/GenBank/DDBJ whole genome shotgun (WGS) entry which is preliminary data.</text>
</comment>
<gene>
    <name evidence="3" type="ORF">M1O15_08305</name>
</gene>
<organism evidence="3 4">
    <name type="scientific">Streptomyces lichenis</name>
    <dbReference type="NCBI Taxonomy" id="2306967"/>
    <lineage>
        <taxon>Bacteria</taxon>
        <taxon>Bacillati</taxon>
        <taxon>Actinomycetota</taxon>
        <taxon>Actinomycetes</taxon>
        <taxon>Kitasatosporales</taxon>
        <taxon>Streptomycetaceae</taxon>
        <taxon>Streptomyces</taxon>
    </lineage>
</organism>
<accession>A0ABT0I7U0</accession>
<keyword evidence="4" id="KW-1185">Reference proteome</keyword>
<dbReference type="InterPro" id="IPR004176">
    <property type="entry name" value="Clp_R_N"/>
</dbReference>
<dbReference type="Gene3D" id="1.10.1780.10">
    <property type="entry name" value="Clp, N-terminal domain"/>
    <property type="match status" value="2"/>
</dbReference>
<evidence type="ECO:0000313" key="3">
    <source>
        <dbReference type="EMBL" id="MCK8677389.1"/>
    </source>
</evidence>
<sequence length="193" mass="19887">MFERFTEAARTVVKAAVERAERAGAGSVTEEHLLLALLDLEGTPSAAALDRLGVAARRDQVVAALAEAARRAGLTRADAEALAGLGIDVAEIVSRVEAVHGTGALRGDRRVRRRLGGGGRLTTEAKGVLERSLRVALGRGDRYIGDEHLLLALAARPGPVADVLAEQGATYGALERALAKGAEGGEPGEGAVA</sequence>
<evidence type="ECO:0000259" key="2">
    <source>
        <dbReference type="PROSITE" id="PS51903"/>
    </source>
</evidence>
<proteinExistence type="predicted"/>
<dbReference type="Proteomes" id="UP001522868">
    <property type="component" value="Unassembled WGS sequence"/>
</dbReference>
<evidence type="ECO:0000256" key="1">
    <source>
        <dbReference type="PROSITE-ProRule" id="PRU01251"/>
    </source>
</evidence>
<dbReference type="RefSeq" id="WP_248632619.1">
    <property type="nucleotide sequence ID" value="NZ_JALPTH010000006.1"/>
</dbReference>
<reference evidence="3 4" key="1">
    <citation type="submission" date="2022-04" db="EMBL/GenBank/DDBJ databases">
        <title>Streptomyces sp. nov. LCR6-01 isolated from Lichen of Dirinaria sp.</title>
        <authorList>
            <person name="Kanchanasin P."/>
            <person name="Tanasupawat S."/>
            <person name="Phongsopitanun W."/>
        </authorList>
    </citation>
    <scope>NUCLEOTIDE SEQUENCE [LARGE SCALE GENOMIC DNA]</scope>
    <source>
        <strain evidence="3 4">LCR6-01</strain>
    </source>
</reference>
<name>A0ABT0I7U0_9ACTN</name>
<dbReference type="SUPFAM" id="SSF81923">
    <property type="entry name" value="Double Clp-N motif"/>
    <property type="match status" value="2"/>
</dbReference>
<dbReference type="PROSITE" id="PS51903">
    <property type="entry name" value="CLP_R"/>
    <property type="match status" value="1"/>
</dbReference>
<evidence type="ECO:0000313" key="4">
    <source>
        <dbReference type="Proteomes" id="UP001522868"/>
    </source>
</evidence>
<protein>
    <submittedName>
        <fullName evidence="3">Peptidase</fullName>
    </submittedName>
</protein>
<dbReference type="Pfam" id="PF02861">
    <property type="entry name" value="Clp_N"/>
    <property type="match status" value="2"/>
</dbReference>
<keyword evidence="1" id="KW-0677">Repeat</keyword>
<dbReference type="InterPro" id="IPR036628">
    <property type="entry name" value="Clp_N_dom_sf"/>
</dbReference>